<keyword evidence="6" id="KW-1185">Reference proteome</keyword>
<dbReference type="InterPro" id="IPR000719">
    <property type="entry name" value="Prot_kinase_dom"/>
</dbReference>
<dbReference type="Proteomes" id="UP000241818">
    <property type="component" value="Unassembled WGS sequence"/>
</dbReference>
<keyword evidence="1" id="KW-0808">Transferase</keyword>
<accession>A0A2T3ASI2</accession>
<dbReference type="Gene3D" id="1.10.510.10">
    <property type="entry name" value="Transferase(Phosphotransferase) domain 1"/>
    <property type="match status" value="1"/>
</dbReference>
<keyword evidence="1" id="KW-0723">Serine/threonine-protein kinase</keyword>
<dbReference type="SUPFAM" id="SSF56112">
    <property type="entry name" value="Protein kinase-like (PK-like)"/>
    <property type="match status" value="1"/>
</dbReference>
<dbReference type="SMART" id="SM00220">
    <property type="entry name" value="S_TKc"/>
    <property type="match status" value="1"/>
</dbReference>
<evidence type="ECO:0000313" key="5">
    <source>
        <dbReference type="EMBL" id="PSS09335.1"/>
    </source>
</evidence>
<dbReference type="InterPro" id="IPR011009">
    <property type="entry name" value="Kinase-like_dom_sf"/>
</dbReference>
<dbReference type="Pfam" id="PF00069">
    <property type="entry name" value="Pkinase"/>
    <property type="match status" value="1"/>
</dbReference>
<evidence type="ECO:0000256" key="2">
    <source>
        <dbReference type="ARBA" id="ARBA00022741"/>
    </source>
</evidence>
<evidence type="ECO:0000256" key="3">
    <source>
        <dbReference type="ARBA" id="ARBA00022840"/>
    </source>
</evidence>
<keyword evidence="2" id="KW-0547">Nucleotide-binding</keyword>
<dbReference type="OrthoDB" id="5979581at2759"/>
<sequence>MRLLVLRNLSAVRSSFSRTMSSLAPGHLLQGAHWDYRIENAVKGDNTHASAVFKAKVVPREHAPNAPRWAIIKKASPDDKTATENLYREYQSYLLPGVASAKCFRQMYDVIDNHTIALEWLDTTLADVKYQPDMRTYGLIKTVLKETLTSCDVLDGQQCVNTDYKPANILLSGIETGHVIAKVGDLGLVVPAGYLFNAQPYAMRAPEVFLGQACTKPSQVWAVAAMLLCWIKPGVLGAGDSPHPYVNEAWCMAKIKRLFPNWYIPTPDEVERPTLKSAVEFAIRFSKEELIPQAISPFEKESQKVNIPEQLRDLLRLMLVVNPSERPSASAMLGSREFQAVQDAMI</sequence>
<dbReference type="GO" id="GO:0005524">
    <property type="term" value="F:ATP binding"/>
    <property type="evidence" value="ECO:0007669"/>
    <property type="project" value="UniProtKB-KW"/>
</dbReference>
<feature type="domain" description="Protein kinase" evidence="4">
    <location>
        <begin position="14"/>
        <end position="339"/>
    </location>
</feature>
<dbReference type="PANTHER" id="PTHR24055">
    <property type="entry name" value="MITOGEN-ACTIVATED PROTEIN KINASE"/>
    <property type="match status" value="1"/>
</dbReference>
<evidence type="ECO:0000313" key="6">
    <source>
        <dbReference type="Proteomes" id="UP000241818"/>
    </source>
</evidence>
<dbReference type="InParanoid" id="A0A2T3ASI2"/>
<dbReference type="PROSITE" id="PS50011">
    <property type="entry name" value="PROTEIN_KINASE_DOM"/>
    <property type="match status" value="1"/>
</dbReference>
<dbReference type="InterPro" id="IPR050117">
    <property type="entry name" value="MAPK"/>
</dbReference>
<organism evidence="5 6">
    <name type="scientific">Amorphotheca resinae ATCC 22711</name>
    <dbReference type="NCBI Taxonomy" id="857342"/>
    <lineage>
        <taxon>Eukaryota</taxon>
        <taxon>Fungi</taxon>
        <taxon>Dikarya</taxon>
        <taxon>Ascomycota</taxon>
        <taxon>Pezizomycotina</taxon>
        <taxon>Leotiomycetes</taxon>
        <taxon>Helotiales</taxon>
        <taxon>Amorphothecaceae</taxon>
        <taxon>Amorphotheca</taxon>
    </lineage>
</organism>
<dbReference type="RefSeq" id="XP_024717633.1">
    <property type="nucleotide sequence ID" value="XM_024861275.1"/>
</dbReference>
<keyword evidence="1" id="KW-0418">Kinase</keyword>
<evidence type="ECO:0000259" key="4">
    <source>
        <dbReference type="PROSITE" id="PS50011"/>
    </source>
</evidence>
<gene>
    <name evidence="5" type="ORF">M430DRAFT_109417</name>
</gene>
<dbReference type="EMBL" id="KZ679017">
    <property type="protein sequence ID" value="PSS09335.1"/>
    <property type="molecule type" value="Genomic_DNA"/>
</dbReference>
<evidence type="ECO:0000256" key="1">
    <source>
        <dbReference type="ARBA" id="ARBA00022527"/>
    </source>
</evidence>
<dbReference type="AlphaFoldDB" id="A0A2T3ASI2"/>
<name>A0A2T3ASI2_AMORE</name>
<dbReference type="GO" id="GO:0004674">
    <property type="term" value="F:protein serine/threonine kinase activity"/>
    <property type="evidence" value="ECO:0007669"/>
    <property type="project" value="UniProtKB-KW"/>
</dbReference>
<keyword evidence="3" id="KW-0067">ATP-binding</keyword>
<reference evidence="5 6" key="1">
    <citation type="journal article" date="2018" name="New Phytol.">
        <title>Comparative genomics and transcriptomics depict ericoid mycorrhizal fungi as versatile saprotrophs and plant mutualists.</title>
        <authorList>
            <person name="Martino E."/>
            <person name="Morin E."/>
            <person name="Grelet G.A."/>
            <person name="Kuo A."/>
            <person name="Kohler A."/>
            <person name="Daghino S."/>
            <person name="Barry K.W."/>
            <person name="Cichocki N."/>
            <person name="Clum A."/>
            <person name="Dockter R.B."/>
            <person name="Hainaut M."/>
            <person name="Kuo R.C."/>
            <person name="LaButti K."/>
            <person name="Lindahl B.D."/>
            <person name="Lindquist E.A."/>
            <person name="Lipzen A."/>
            <person name="Khouja H.R."/>
            <person name="Magnuson J."/>
            <person name="Murat C."/>
            <person name="Ohm R.A."/>
            <person name="Singer S.W."/>
            <person name="Spatafora J.W."/>
            <person name="Wang M."/>
            <person name="Veneault-Fourrey C."/>
            <person name="Henrissat B."/>
            <person name="Grigoriev I.V."/>
            <person name="Martin F.M."/>
            <person name="Perotto S."/>
        </authorList>
    </citation>
    <scope>NUCLEOTIDE SEQUENCE [LARGE SCALE GENOMIC DNA]</scope>
    <source>
        <strain evidence="5 6">ATCC 22711</strain>
    </source>
</reference>
<proteinExistence type="predicted"/>
<dbReference type="GeneID" id="36569356"/>
<protein>
    <recommendedName>
        <fullName evidence="4">Protein kinase domain-containing protein</fullName>
    </recommendedName>
</protein>
<dbReference type="STRING" id="857342.A0A2T3ASI2"/>